<dbReference type="Gene3D" id="3.40.50.2300">
    <property type="match status" value="2"/>
</dbReference>
<dbReference type="InterPro" id="IPR028081">
    <property type="entry name" value="Leu-bd"/>
</dbReference>
<dbReference type="PANTHER" id="PTHR30483">
    <property type="entry name" value="LEUCINE-SPECIFIC-BINDING PROTEIN"/>
    <property type="match status" value="1"/>
</dbReference>
<proteinExistence type="inferred from homology"/>
<dbReference type="Pfam" id="PF13458">
    <property type="entry name" value="Peripla_BP_6"/>
    <property type="match status" value="1"/>
</dbReference>
<comment type="caution">
    <text evidence="4">The sequence shown here is derived from an EMBL/GenBank/DDBJ whole genome shotgun (WGS) entry which is preliminary data.</text>
</comment>
<dbReference type="EMBL" id="NJGV01000004">
    <property type="protein sequence ID" value="OWY35725.1"/>
    <property type="molecule type" value="Genomic_DNA"/>
</dbReference>
<dbReference type="CDD" id="cd06330">
    <property type="entry name" value="PBP1_As_SBP-like"/>
    <property type="match status" value="1"/>
</dbReference>
<dbReference type="PANTHER" id="PTHR30483:SF37">
    <property type="entry name" value="ABC TRANSPORTER SUBSTRATE-BINDING PROTEIN"/>
    <property type="match status" value="1"/>
</dbReference>
<evidence type="ECO:0000256" key="2">
    <source>
        <dbReference type="ARBA" id="ARBA00022729"/>
    </source>
</evidence>
<comment type="similarity">
    <text evidence="1">Belongs to the leucine-binding protein family.</text>
</comment>
<name>A0A225SWY9_9BURK</name>
<evidence type="ECO:0000256" key="1">
    <source>
        <dbReference type="ARBA" id="ARBA00010062"/>
    </source>
</evidence>
<sequence length="417" mass="45196">MNAAGPQSSPRSRLSLLPALLAALAVSVSLALPVGAAAAEPIRIGEINSQGRASTASQAYRNGLSLALEQINESGGIHGRPLQLISRDDLGDADQAARNARELVSKEHVEVLTGTMLSDVALAVAREAARSKTVLVVGDALTDAITLDKGNRYTFRVRPSTYMLAAMLAEQAARMPGRRWAMVAPNYEYGQSAVASFKMLLKQARPDVEFVSDQWPAMGKMKADEVARAIRQSRPDAIFNATFGEDLQKFVQAGNRQQLFNGVRVVSMTSAGAQSLDPSQSEAIRDWVAVGYPWDQINTPEHQRFLEAYLKKFSERPQLSAVLGYSTMMAIAGGLKKSEGGDGEVLLESLRGLHWSSPLGELSFRALDQQSTMGAFIGLVSQKDGRSTMREWRYLDGTAYLPPPTYVRGRRPASAGK</sequence>
<evidence type="ECO:0000313" key="4">
    <source>
        <dbReference type="EMBL" id="OWY35725.1"/>
    </source>
</evidence>
<dbReference type="InterPro" id="IPR028082">
    <property type="entry name" value="Peripla_BP_I"/>
</dbReference>
<dbReference type="RefSeq" id="WP_088754072.1">
    <property type="nucleotide sequence ID" value="NZ_JARJFG010000015.1"/>
</dbReference>
<reference evidence="4 5" key="1">
    <citation type="journal article" date="2010" name="Int. J. Syst. Evol. Microbiol.">
        <title>Reclassification of Herbaspirillum putei as a later heterotypic synonym of Herbaspirillum huttiense, with the description of H. huttiense subsp. huttiense subsp. nov. and H. huttiense subsp. putei subsp. nov., comb. nov., and description of Herbaspirillum aquaticum sp. nov.</title>
        <authorList>
            <person name="Dobritsa A.P."/>
            <person name="Reddy M.C."/>
            <person name="Samadpour M."/>
        </authorList>
    </citation>
    <scope>NUCLEOTIDE SEQUENCE [LARGE SCALE GENOMIC DNA]</scope>
    <source>
        <strain evidence="4 5">IEH 4430</strain>
    </source>
</reference>
<organism evidence="4 5">
    <name type="scientific">Herbaspirillum aquaticum</name>
    <dbReference type="NCBI Taxonomy" id="568783"/>
    <lineage>
        <taxon>Bacteria</taxon>
        <taxon>Pseudomonadati</taxon>
        <taxon>Pseudomonadota</taxon>
        <taxon>Betaproteobacteria</taxon>
        <taxon>Burkholderiales</taxon>
        <taxon>Oxalobacteraceae</taxon>
        <taxon>Herbaspirillum</taxon>
    </lineage>
</organism>
<dbReference type="AlphaFoldDB" id="A0A225SWY9"/>
<dbReference type="InterPro" id="IPR051010">
    <property type="entry name" value="BCAA_transport"/>
</dbReference>
<dbReference type="SUPFAM" id="SSF53822">
    <property type="entry name" value="Periplasmic binding protein-like I"/>
    <property type="match status" value="1"/>
</dbReference>
<evidence type="ECO:0000259" key="3">
    <source>
        <dbReference type="Pfam" id="PF13458"/>
    </source>
</evidence>
<dbReference type="Proteomes" id="UP000214747">
    <property type="component" value="Unassembled WGS sequence"/>
</dbReference>
<protein>
    <submittedName>
        <fullName evidence="4">ABC transporter substrate-binding protein</fullName>
    </submittedName>
</protein>
<keyword evidence="2" id="KW-0732">Signal</keyword>
<gene>
    <name evidence="4" type="ORF">CEJ45_04765</name>
</gene>
<keyword evidence="5" id="KW-1185">Reference proteome</keyword>
<evidence type="ECO:0000313" key="5">
    <source>
        <dbReference type="Proteomes" id="UP000214747"/>
    </source>
</evidence>
<feature type="domain" description="Leucine-binding protein" evidence="3">
    <location>
        <begin position="42"/>
        <end position="381"/>
    </location>
</feature>
<accession>A0A225SWY9</accession>